<feature type="binding site" evidence="13">
    <location>
        <position position="209"/>
    </location>
    <ligand>
        <name>Zn(2+)</name>
        <dbReference type="ChEBI" id="CHEBI:29105"/>
        <label>1</label>
    </ligand>
</feature>
<gene>
    <name evidence="13" type="primary">dnaJ</name>
    <name evidence="17" type="ORF">EDC14_101990</name>
</gene>
<dbReference type="SUPFAM" id="SSF46565">
    <property type="entry name" value="Chaperone J-domain"/>
    <property type="match status" value="1"/>
</dbReference>
<dbReference type="FunFam" id="2.60.260.20:FF:000009">
    <property type="entry name" value="Putative Mitochondrial DnaJ chaperone"/>
    <property type="match status" value="1"/>
</dbReference>
<evidence type="ECO:0000256" key="4">
    <source>
        <dbReference type="ARBA" id="ARBA00022705"/>
    </source>
</evidence>
<evidence type="ECO:0000256" key="5">
    <source>
        <dbReference type="ARBA" id="ARBA00022723"/>
    </source>
</evidence>
<dbReference type="InterPro" id="IPR008971">
    <property type="entry name" value="HSP40/DnaJ_pept-bd"/>
</dbReference>
<dbReference type="EMBL" id="SLUN01000019">
    <property type="protein sequence ID" value="TCL64284.1"/>
    <property type="molecule type" value="Genomic_DNA"/>
</dbReference>
<dbReference type="GO" id="GO:0006260">
    <property type="term" value="P:DNA replication"/>
    <property type="evidence" value="ECO:0007669"/>
    <property type="project" value="UniProtKB-KW"/>
</dbReference>
<comment type="subunit">
    <text evidence="2 13">Homodimer.</text>
</comment>
<dbReference type="Pfam" id="PF00684">
    <property type="entry name" value="DnaJ_CXXCXGXG"/>
    <property type="match status" value="1"/>
</dbReference>
<keyword evidence="4 13" id="KW-0235">DNA replication</keyword>
<dbReference type="GO" id="GO:0031072">
    <property type="term" value="F:heat shock protein binding"/>
    <property type="evidence" value="ECO:0007669"/>
    <property type="project" value="InterPro"/>
</dbReference>
<feature type="zinc finger region" description="CR-type" evidence="14">
    <location>
        <begin position="139"/>
        <end position="221"/>
    </location>
</feature>
<evidence type="ECO:0000259" key="16">
    <source>
        <dbReference type="PROSITE" id="PS51188"/>
    </source>
</evidence>
<evidence type="ECO:0000256" key="14">
    <source>
        <dbReference type="PROSITE-ProRule" id="PRU00546"/>
    </source>
</evidence>
<dbReference type="HAMAP" id="MF_01152">
    <property type="entry name" value="DnaJ"/>
    <property type="match status" value="1"/>
</dbReference>
<dbReference type="SMART" id="SM00271">
    <property type="entry name" value="DnaJ"/>
    <property type="match status" value="1"/>
</dbReference>
<feature type="binding site" evidence="13">
    <location>
        <position position="172"/>
    </location>
    <ligand>
        <name>Zn(2+)</name>
        <dbReference type="ChEBI" id="CHEBI:29105"/>
        <label>2</label>
    </ligand>
</feature>
<dbReference type="GO" id="GO:0005737">
    <property type="term" value="C:cytoplasm"/>
    <property type="evidence" value="ECO:0007669"/>
    <property type="project" value="UniProtKB-SubCell"/>
</dbReference>
<comment type="similarity">
    <text evidence="11 13">Belongs to the DnaJ family.</text>
</comment>
<reference evidence="17 18" key="1">
    <citation type="submission" date="2019-03" db="EMBL/GenBank/DDBJ databases">
        <title>Genomic Encyclopedia of Type Strains, Phase IV (KMG-IV): sequencing the most valuable type-strain genomes for metagenomic binning, comparative biology and taxonomic classification.</title>
        <authorList>
            <person name="Goeker M."/>
        </authorList>
    </citation>
    <scope>NUCLEOTIDE SEQUENCE [LARGE SCALE GENOMIC DNA]</scope>
    <source>
        <strain evidence="17 18">LX-B</strain>
    </source>
</reference>
<comment type="function">
    <text evidence="13">Participates actively in the response to hyperosmotic and heat shock by preventing the aggregation of stress-denatured proteins and by disaggregating proteins, also in an autonomous, DnaK-independent fashion. Unfolded proteins bind initially to DnaJ; upon interaction with the DnaJ-bound protein, DnaK hydrolyzes its bound ATP, resulting in the formation of a stable complex. GrpE releases ADP from DnaK; ATP binding to DnaK triggers the release of the substrate protein, thus completing the reaction cycle. Several rounds of ATP-dependent interactions between DnaJ, DnaK and GrpE are required for fully efficient folding. Also involved, together with DnaK and GrpE, in the DNA replication of plasmids through activation of initiation proteins.</text>
</comment>
<feature type="repeat" description="CXXCXGXG motif" evidence="13">
    <location>
        <begin position="209"/>
        <end position="216"/>
    </location>
</feature>
<dbReference type="Proteomes" id="UP000295008">
    <property type="component" value="Unassembled WGS sequence"/>
</dbReference>
<dbReference type="FunFam" id="2.60.260.20:FF:000004">
    <property type="entry name" value="Molecular chaperone DnaJ"/>
    <property type="match status" value="1"/>
</dbReference>
<protein>
    <recommendedName>
        <fullName evidence="12 13">Chaperone protein DnaJ</fullName>
    </recommendedName>
</protein>
<evidence type="ECO:0000256" key="13">
    <source>
        <dbReference type="HAMAP-Rule" id="MF_01152"/>
    </source>
</evidence>
<dbReference type="Pfam" id="PF00226">
    <property type="entry name" value="DnaJ"/>
    <property type="match status" value="1"/>
</dbReference>
<feature type="domain" description="J" evidence="15">
    <location>
        <begin position="5"/>
        <end position="71"/>
    </location>
</feature>
<sequence>MAKRDYYEVLGVAKTASDEELKKAYRKLARQYHPDVNKENPQEAEAKFKEINEAYSILSDPQKRAAYDQYGHAGTDPNFGAGMGGDFSDFGFEGFGDIFDMFFGGGGGGGRGSQRRTGPQRGNDLRYDMEITFEEAAFGKEATIEIPRTEVCPTCSGNGAKPGTPIKTCPHCGGSGQVQVTQNTAFGRFVNVRTCEHCHGAGKTIQTPCDECNGSGRVRRNRKIEIKVPAGVESGSRLRVSGEGEAGLRGGSPGDLYVYIYVKAHSRFERQGDDVISEISLSMTQAALGTTILVDTLDGKVELKIPEGTQHGTQFRMRGHGITHLRGHGRGDHFVRIKLAVPTKLNSEQRELLKKLAVSFGEKPAAEEKGFMDKVKEAFK</sequence>
<evidence type="ECO:0000256" key="10">
    <source>
        <dbReference type="ARBA" id="ARBA00023186"/>
    </source>
</evidence>
<keyword evidence="10 13" id="KW-0143">Chaperone</keyword>
<dbReference type="NCBIfam" id="NF008035">
    <property type="entry name" value="PRK10767.1"/>
    <property type="match status" value="1"/>
</dbReference>
<dbReference type="SUPFAM" id="SSF57938">
    <property type="entry name" value="DnaJ/Hsp40 cysteine-rich domain"/>
    <property type="match status" value="1"/>
</dbReference>
<dbReference type="OrthoDB" id="9779889at2"/>
<dbReference type="CDD" id="cd06257">
    <property type="entry name" value="DnaJ"/>
    <property type="match status" value="1"/>
</dbReference>
<proteinExistence type="inferred from homology"/>
<dbReference type="PRINTS" id="PR00625">
    <property type="entry name" value="JDOMAIN"/>
</dbReference>
<evidence type="ECO:0000256" key="7">
    <source>
        <dbReference type="ARBA" id="ARBA00022771"/>
    </source>
</evidence>
<evidence type="ECO:0000256" key="9">
    <source>
        <dbReference type="ARBA" id="ARBA00023016"/>
    </source>
</evidence>
<dbReference type="SUPFAM" id="SSF49493">
    <property type="entry name" value="HSP40/DnaJ peptide-binding domain"/>
    <property type="match status" value="2"/>
</dbReference>
<comment type="domain">
    <text evidence="13">The J domain is necessary and sufficient to stimulate DnaK ATPase activity. Zinc center 1 plays an important role in the autonomous, DnaK-independent chaperone activity of DnaJ. Zinc center 2 is essential for interaction with DnaK and for DnaJ activity.</text>
</comment>
<feature type="binding site" evidence="13">
    <location>
        <position position="155"/>
    </location>
    <ligand>
        <name>Zn(2+)</name>
        <dbReference type="ChEBI" id="CHEBI:29105"/>
        <label>1</label>
    </ligand>
</feature>
<dbReference type="RefSeq" id="WP_132015231.1">
    <property type="nucleotide sequence ID" value="NZ_SLUN01000019.1"/>
</dbReference>
<comment type="subcellular location">
    <subcellularLocation>
        <location evidence="1 13">Cytoplasm</location>
    </subcellularLocation>
</comment>
<keyword evidence="18" id="KW-1185">Reference proteome</keyword>
<keyword evidence="7 13" id="KW-0863">Zinc-finger</keyword>
<feature type="repeat" description="CXXCXGXG motif" evidence="13">
    <location>
        <begin position="195"/>
        <end position="202"/>
    </location>
</feature>
<feature type="domain" description="CR-type" evidence="16">
    <location>
        <begin position="139"/>
        <end position="221"/>
    </location>
</feature>
<feature type="binding site" evidence="13">
    <location>
        <position position="195"/>
    </location>
    <ligand>
        <name>Zn(2+)</name>
        <dbReference type="ChEBI" id="CHEBI:29105"/>
        <label>2</label>
    </ligand>
</feature>
<comment type="caution">
    <text evidence="17">The sequence shown here is derived from an EMBL/GenBank/DDBJ whole genome shotgun (WGS) entry which is preliminary data.</text>
</comment>
<dbReference type="NCBIfam" id="TIGR02349">
    <property type="entry name" value="DnaJ_bact"/>
    <property type="match status" value="1"/>
</dbReference>
<keyword evidence="8 13" id="KW-0862">Zinc</keyword>
<feature type="repeat" description="CXXCXGXG motif" evidence="13">
    <location>
        <begin position="169"/>
        <end position="176"/>
    </location>
</feature>
<dbReference type="PROSITE" id="PS00636">
    <property type="entry name" value="DNAJ_1"/>
    <property type="match status" value="1"/>
</dbReference>
<feature type="repeat" description="CXXCXGXG motif" evidence="13">
    <location>
        <begin position="152"/>
        <end position="159"/>
    </location>
</feature>
<dbReference type="PANTHER" id="PTHR43096:SF48">
    <property type="entry name" value="CHAPERONE PROTEIN DNAJ"/>
    <property type="match status" value="1"/>
</dbReference>
<dbReference type="InterPro" id="IPR002939">
    <property type="entry name" value="DnaJ_C"/>
</dbReference>
<dbReference type="GO" id="GO:0009408">
    <property type="term" value="P:response to heat"/>
    <property type="evidence" value="ECO:0007669"/>
    <property type="project" value="InterPro"/>
</dbReference>
<dbReference type="Pfam" id="PF01556">
    <property type="entry name" value="DnaJ_C"/>
    <property type="match status" value="1"/>
</dbReference>
<evidence type="ECO:0000256" key="1">
    <source>
        <dbReference type="ARBA" id="ARBA00004496"/>
    </source>
</evidence>
<evidence type="ECO:0000256" key="2">
    <source>
        <dbReference type="ARBA" id="ARBA00011738"/>
    </source>
</evidence>
<dbReference type="PROSITE" id="PS51188">
    <property type="entry name" value="ZF_CR"/>
    <property type="match status" value="1"/>
</dbReference>
<evidence type="ECO:0000259" key="15">
    <source>
        <dbReference type="PROSITE" id="PS50076"/>
    </source>
</evidence>
<name>A0A4R1REE1_HYDET</name>
<dbReference type="InterPro" id="IPR012724">
    <property type="entry name" value="DnaJ"/>
</dbReference>
<dbReference type="GO" id="GO:0008270">
    <property type="term" value="F:zinc ion binding"/>
    <property type="evidence" value="ECO:0007669"/>
    <property type="project" value="UniProtKB-UniRule"/>
</dbReference>
<organism evidence="17 18">
    <name type="scientific">Hydrogenispora ethanolica</name>
    <dbReference type="NCBI Taxonomy" id="1082276"/>
    <lineage>
        <taxon>Bacteria</taxon>
        <taxon>Bacillati</taxon>
        <taxon>Bacillota</taxon>
        <taxon>Hydrogenispora</taxon>
    </lineage>
</organism>
<dbReference type="InterPro" id="IPR001305">
    <property type="entry name" value="HSP_DnaJ_Cys-rich_dom"/>
</dbReference>
<dbReference type="InterPro" id="IPR036869">
    <property type="entry name" value="J_dom_sf"/>
</dbReference>
<dbReference type="Gene3D" id="2.60.260.20">
    <property type="entry name" value="Urease metallochaperone UreE, N-terminal domain"/>
    <property type="match status" value="2"/>
</dbReference>
<dbReference type="Gene3D" id="2.10.230.10">
    <property type="entry name" value="Heat shock protein DnaJ, cysteine-rich domain"/>
    <property type="match status" value="1"/>
</dbReference>
<keyword evidence="9 13" id="KW-0346">Stress response</keyword>
<dbReference type="CDD" id="cd10719">
    <property type="entry name" value="DnaJ_zf"/>
    <property type="match status" value="1"/>
</dbReference>
<dbReference type="PANTHER" id="PTHR43096">
    <property type="entry name" value="DNAJ HOMOLOG 1, MITOCHONDRIAL-RELATED"/>
    <property type="match status" value="1"/>
</dbReference>
<keyword evidence="6 13" id="KW-0677">Repeat</keyword>
<evidence type="ECO:0000256" key="11">
    <source>
        <dbReference type="ARBA" id="ARBA00061004"/>
    </source>
</evidence>
<keyword evidence="5 13" id="KW-0479">Metal-binding</keyword>
<evidence type="ECO:0000256" key="12">
    <source>
        <dbReference type="ARBA" id="ARBA00067609"/>
    </source>
</evidence>
<dbReference type="AlphaFoldDB" id="A0A4R1REE1"/>
<dbReference type="InterPro" id="IPR018253">
    <property type="entry name" value="DnaJ_domain_CS"/>
</dbReference>
<dbReference type="InterPro" id="IPR036410">
    <property type="entry name" value="HSP_DnaJ_Cys-rich_dom_sf"/>
</dbReference>
<dbReference type="GO" id="GO:0051082">
    <property type="term" value="F:unfolded protein binding"/>
    <property type="evidence" value="ECO:0007669"/>
    <property type="project" value="UniProtKB-UniRule"/>
</dbReference>
<evidence type="ECO:0000256" key="6">
    <source>
        <dbReference type="ARBA" id="ARBA00022737"/>
    </source>
</evidence>
<feature type="binding site" evidence="13">
    <location>
        <position position="198"/>
    </location>
    <ligand>
        <name>Zn(2+)</name>
        <dbReference type="ChEBI" id="CHEBI:29105"/>
        <label>2</label>
    </ligand>
</feature>
<dbReference type="InterPro" id="IPR001623">
    <property type="entry name" value="DnaJ_domain"/>
</dbReference>
<evidence type="ECO:0000313" key="17">
    <source>
        <dbReference type="EMBL" id="TCL64284.1"/>
    </source>
</evidence>
<dbReference type="GO" id="GO:0042026">
    <property type="term" value="P:protein refolding"/>
    <property type="evidence" value="ECO:0007669"/>
    <property type="project" value="TreeGrafter"/>
</dbReference>
<dbReference type="GO" id="GO:0005524">
    <property type="term" value="F:ATP binding"/>
    <property type="evidence" value="ECO:0007669"/>
    <property type="project" value="InterPro"/>
</dbReference>
<dbReference type="PROSITE" id="PS50076">
    <property type="entry name" value="DNAJ_2"/>
    <property type="match status" value="1"/>
</dbReference>
<feature type="binding site" evidence="13">
    <location>
        <position position="212"/>
    </location>
    <ligand>
        <name>Zn(2+)</name>
        <dbReference type="ChEBI" id="CHEBI:29105"/>
        <label>1</label>
    </ligand>
</feature>
<dbReference type="FunFam" id="2.10.230.10:FF:000002">
    <property type="entry name" value="Molecular chaperone DnaJ"/>
    <property type="match status" value="1"/>
</dbReference>
<accession>A0A4R1REE1</accession>
<keyword evidence="3 13" id="KW-0963">Cytoplasm</keyword>
<feature type="binding site" evidence="13">
    <location>
        <position position="169"/>
    </location>
    <ligand>
        <name>Zn(2+)</name>
        <dbReference type="ChEBI" id="CHEBI:29105"/>
        <label>2</label>
    </ligand>
</feature>
<dbReference type="Gene3D" id="1.10.287.110">
    <property type="entry name" value="DnaJ domain"/>
    <property type="match status" value="1"/>
</dbReference>
<dbReference type="CDD" id="cd10747">
    <property type="entry name" value="DnaJ_C"/>
    <property type="match status" value="1"/>
</dbReference>
<evidence type="ECO:0000313" key="18">
    <source>
        <dbReference type="Proteomes" id="UP000295008"/>
    </source>
</evidence>
<dbReference type="FunFam" id="1.10.287.110:FF:000031">
    <property type="entry name" value="Molecular chaperone DnaJ"/>
    <property type="match status" value="1"/>
</dbReference>
<evidence type="ECO:0000256" key="3">
    <source>
        <dbReference type="ARBA" id="ARBA00022490"/>
    </source>
</evidence>
<evidence type="ECO:0000256" key="8">
    <source>
        <dbReference type="ARBA" id="ARBA00022833"/>
    </source>
</evidence>
<feature type="binding site" evidence="13">
    <location>
        <position position="152"/>
    </location>
    <ligand>
        <name>Zn(2+)</name>
        <dbReference type="ChEBI" id="CHEBI:29105"/>
        <label>1</label>
    </ligand>
</feature>
<comment type="cofactor">
    <cofactor evidence="13">
        <name>Zn(2+)</name>
        <dbReference type="ChEBI" id="CHEBI:29105"/>
    </cofactor>
    <text evidence="13">Binds 2 Zn(2+) ions per monomer.</text>
</comment>